<sequence length="239" mass="26545">MVNRNRRFSIPGFTLVEILVVIGIITVLASILFPVFNQVRGRARQTVCANNEKQIGLGFLQYAEDNDEALPAAYNMSLTFRAILEPYIKSGKDARSVWKCPSNNFPSHDFSGYPTNYVLNNTNAHFLIGARGLPLGAVGETSDKILMVELKYRVWSDYNSPGWGSAPKSVATLGNWGWAQVAHGGRWNCLFCDGHVKAMKPTQTITPVNHWTYSCDSPDPDTPVEPMLSAMHWLEVANP</sequence>
<keyword evidence="1" id="KW-1133">Transmembrane helix</keyword>
<dbReference type="Proteomes" id="UP000287394">
    <property type="component" value="Chromosome"/>
</dbReference>
<protein>
    <recommendedName>
        <fullName evidence="4">Prepilin-type N-terminal cleavage/methylation domain-containing protein</fullName>
    </recommendedName>
</protein>
<dbReference type="KEGG" id="ccot:CCAX7_009740"/>
<dbReference type="InterPro" id="IPR045584">
    <property type="entry name" value="Pilin-like"/>
</dbReference>
<organism evidence="2 3">
    <name type="scientific">Capsulimonas corticalis</name>
    <dbReference type="NCBI Taxonomy" id="2219043"/>
    <lineage>
        <taxon>Bacteria</taxon>
        <taxon>Bacillati</taxon>
        <taxon>Armatimonadota</taxon>
        <taxon>Armatimonadia</taxon>
        <taxon>Capsulimonadales</taxon>
        <taxon>Capsulimonadaceae</taxon>
        <taxon>Capsulimonas</taxon>
    </lineage>
</organism>
<keyword evidence="3" id="KW-1185">Reference proteome</keyword>
<proteinExistence type="predicted"/>
<dbReference type="OrthoDB" id="285651at2"/>
<evidence type="ECO:0000313" key="3">
    <source>
        <dbReference type="Proteomes" id="UP000287394"/>
    </source>
</evidence>
<feature type="transmembrane region" description="Helical" evidence="1">
    <location>
        <begin position="12"/>
        <end position="36"/>
    </location>
</feature>
<accession>A0A9N7L0Z4</accession>
<dbReference type="Gene3D" id="3.30.700.10">
    <property type="entry name" value="Glycoprotein, Type 4 Pilin"/>
    <property type="match status" value="1"/>
</dbReference>
<dbReference type="RefSeq" id="WP_119321166.1">
    <property type="nucleotide sequence ID" value="NZ_AP025739.1"/>
</dbReference>
<dbReference type="PANTHER" id="PTHR30093:SF2">
    <property type="entry name" value="TYPE II SECRETION SYSTEM PROTEIN H"/>
    <property type="match status" value="1"/>
</dbReference>
<reference evidence="2 3" key="1">
    <citation type="journal article" date="2019" name="Int. J. Syst. Evol. Microbiol.">
        <title>Capsulimonas corticalis gen. nov., sp. nov., an aerobic capsulated bacterium, of a novel bacterial order, Capsulimonadales ord. nov., of the class Armatimonadia of the phylum Armatimonadetes.</title>
        <authorList>
            <person name="Li J."/>
            <person name="Kudo C."/>
            <person name="Tonouchi A."/>
        </authorList>
    </citation>
    <scope>NUCLEOTIDE SEQUENCE [LARGE SCALE GENOMIC DNA]</scope>
    <source>
        <strain evidence="2 3">AX-7</strain>
    </source>
</reference>
<keyword evidence="1" id="KW-0472">Membrane</keyword>
<dbReference type="AlphaFoldDB" id="A0A9N7L0Z4"/>
<evidence type="ECO:0008006" key="4">
    <source>
        <dbReference type="Google" id="ProtNLM"/>
    </source>
</evidence>
<keyword evidence="1" id="KW-0812">Transmembrane</keyword>
<dbReference type="InterPro" id="IPR012902">
    <property type="entry name" value="N_methyl_site"/>
</dbReference>
<name>A0A9N7L0Z4_9BACT</name>
<evidence type="ECO:0000256" key="1">
    <source>
        <dbReference type="SAM" id="Phobius"/>
    </source>
</evidence>
<dbReference type="SUPFAM" id="SSF54523">
    <property type="entry name" value="Pili subunits"/>
    <property type="match status" value="1"/>
</dbReference>
<evidence type="ECO:0000313" key="2">
    <source>
        <dbReference type="EMBL" id="BDI28923.1"/>
    </source>
</evidence>
<dbReference type="NCBIfam" id="TIGR02532">
    <property type="entry name" value="IV_pilin_GFxxxE"/>
    <property type="match status" value="1"/>
</dbReference>
<dbReference type="PANTHER" id="PTHR30093">
    <property type="entry name" value="GENERAL SECRETION PATHWAY PROTEIN G"/>
    <property type="match status" value="1"/>
</dbReference>
<dbReference type="EMBL" id="AP025739">
    <property type="protein sequence ID" value="BDI28923.1"/>
    <property type="molecule type" value="Genomic_DNA"/>
</dbReference>
<gene>
    <name evidence="2" type="ORF">CCAX7_009740</name>
</gene>